<dbReference type="EMBL" id="JBEAFC010000011">
    <property type="protein sequence ID" value="KAL1535930.1"/>
    <property type="molecule type" value="Genomic_DNA"/>
</dbReference>
<dbReference type="PANTHER" id="PTHR15107">
    <property type="entry name" value="RETINOBLASTOMA BINDING PROTEIN 8"/>
    <property type="match status" value="1"/>
</dbReference>
<dbReference type="PANTHER" id="PTHR15107:SF0">
    <property type="entry name" value="DNA ENDONUCLEASE ACTIVATOR CTP1 C-TERMINAL DOMAIN-CONTAINING PROTEIN"/>
    <property type="match status" value="1"/>
</dbReference>
<proteinExistence type="predicted"/>
<dbReference type="Proteomes" id="UP001567538">
    <property type="component" value="Unassembled WGS sequence"/>
</dbReference>
<dbReference type="InterPro" id="IPR013882">
    <property type="entry name" value="Ctp1_C"/>
</dbReference>
<feature type="coiled-coil region" evidence="4">
    <location>
        <begin position="22"/>
        <end position="52"/>
    </location>
</feature>
<evidence type="ECO:0000256" key="3">
    <source>
        <dbReference type="ARBA" id="ARBA00023242"/>
    </source>
</evidence>
<organism evidence="7 8">
    <name type="scientific">Salvia divinorum</name>
    <name type="common">Maria pastora</name>
    <name type="synonym">Diviner's sage</name>
    <dbReference type="NCBI Taxonomy" id="28513"/>
    <lineage>
        <taxon>Eukaryota</taxon>
        <taxon>Viridiplantae</taxon>
        <taxon>Streptophyta</taxon>
        <taxon>Embryophyta</taxon>
        <taxon>Tracheophyta</taxon>
        <taxon>Spermatophyta</taxon>
        <taxon>Magnoliopsida</taxon>
        <taxon>eudicotyledons</taxon>
        <taxon>Gunneridae</taxon>
        <taxon>Pentapetalae</taxon>
        <taxon>asterids</taxon>
        <taxon>lamiids</taxon>
        <taxon>Lamiales</taxon>
        <taxon>Lamiaceae</taxon>
        <taxon>Nepetoideae</taxon>
        <taxon>Mentheae</taxon>
        <taxon>Salviinae</taxon>
        <taxon>Salvia</taxon>
        <taxon>Salvia subgen. Calosphace</taxon>
    </lineage>
</organism>
<dbReference type="GO" id="GO:0005634">
    <property type="term" value="C:nucleus"/>
    <property type="evidence" value="ECO:0007669"/>
    <property type="project" value="UniProtKB-SubCell"/>
</dbReference>
<comment type="caution">
    <text evidence="7">The sequence shown here is derived from an EMBL/GenBank/DDBJ whole genome shotgun (WGS) entry which is preliminary data.</text>
</comment>
<keyword evidence="4" id="KW-0175">Coiled coil</keyword>
<evidence type="ECO:0000313" key="7">
    <source>
        <dbReference type="EMBL" id="KAL1535930.1"/>
    </source>
</evidence>
<dbReference type="InterPro" id="IPR033316">
    <property type="entry name" value="RBBP8-like"/>
</dbReference>
<dbReference type="AlphaFoldDB" id="A0ABD1FVR7"/>
<feature type="region of interest" description="Disordered" evidence="5">
    <location>
        <begin position="458"/>
        <end position="486"/>
    </location>
</feature>
<evidence type="ECO:0000256" key="1">
    <source>
        <dbReference type="ARBA" id="ARBA00004123"/>
    </source>
</evidence>
<keyword evidence="2" id="KW-0227">DNA damage</keyword>
<feature type="region of interest" description="Disordered" evidence="5">
    <location>
        <begin position="401"/>
        <end position="438"/>
    </location>
</feature>
<feature type="domain" description="DNA endonuclease activator Ctp1 C-terminal" evidence="6">
    <location>
        <begin position="541"/>
        <end position="567"/>
    </location>
</feature>
<feature type="compositionally biased region" description="Basic residues" evidence="5">
    <location>
        <begin position="418"/>
        <end position="431"/>
    </location>
</feature>
<evidence type="ECO:0000259" key="6">
    <source>
        <dbReference type="Pfam" id="PF08573"/>
    </source>
</evidence>
<sequence length="571" mass="66047">MEGHPAFYSDKQYVSGLSTIMVAVIQETKDKIQETKDKMQETKISIQETDDRISQMEYIFCSQLFPKFQLDTQSFEMKYSEAREAAKDAYKEKEKGLLLQIEKLRNENQTKSSLVLQKEKQLNKYEEKTDKLCRKLEEKESKSNELLLELREKTEEVEKGKELQGNLLKKIETLAAEIMDNEQVFNNKEKENMLLASKVTCLVKRADELQKELGLKTSELDKVRKLQDQLLRQNDSFNLEIVKRGQALEELQEEKKRLLDKQKGLEDRVDKLQQRLSKRTMETSEGLELHKKLLQPVEAKDSEMHSEKRKKRDAIVVRKNLKSRNSCLLEKYHISEETMPHLEGENEVMRCEKMPGPSYDIDKQIRKDSVLISDIMKPVDEQEVLEDKKEAVLVQRTGPALLTKHPSSSKPCPSAGMKRPHSHWRNTRSHQSRVGPDLHDDFLDTPLMNVRDSLGKAMKSVCPDSTRSSVVNMRPDDSDDQTQDIKADAKSNKAGTLGFKYVEPVRKKSDRQNLKGVECKQCKKFYDAVLPGAGETPRRCEHHEGVSRHRYRYAPPSTPEGFWNIGFESEM</sequence>
<gene>
    <name evidence="7" type="ORF">AAHA92_28652</name>
</gene>
<protein>
    <submittedName>
        <fullName evidence="7">Protein gamma response 1-like</fullName>
    </submittedName>
</protein>
<evidence type="ECO:0000256" key="2">
    <source>
        <dbReference type="ARBA" id="ARBA00022763"/>
    </source>
</evidence>
<keyword evidence="3" id="KW-0539">Nucleus</keyword>
<keyword evidence="8" id="KW-1185">Reference proteome</keyword>
<feature type="coiled-coil region" evidence="4">
    <location>
        <begin position="87"/>
        <end position="275"/>
    </location>
</feature>
<dbReference type="GO" id="GO:0006974">
    <property type="term" value="P:DNA damage response"/>
    <property type="evidence" value="ECO:0007669"/>
    <property type="project" value="UniProtKB-KW"/>
</dbReference>
<evidence type="ECO:0000313" key="8">
    <source>
        <dbReference type="Proteomes" id="UP001567538"/>
    </source>
</evidence>
<name>A0ABD1FVR7_SALDI</name>
<reference evidence="7 8" key="1">
    <citation type="submission" date="2024-06" db="EMBL/GenBank/DDBJ databases">
        <title>A chromosome level genome sequence of Diviner's sage (Salvia divinorum).</title>
        <authorList>
            <person name="Ford S.A."/>
            <person name="Ro D.-K."/>
            <person name="Ness R.W."/>
            <person name="Phillips M.A."/>
        </authorList>
    </citation>
    <scope>NUCLEOTIDE SEQUENCE [LARGE SCALE GENOMIC DNA]</scope>
    <source>
        <strain evidence="7">SAF-2024a</strain>
        <tissue evidence="7">Leaf</tissue>
    </source>
</reference>
<evidence type="ECO:0000256" key="5">
    <source>
        <dbReference type="SAM" id="MobiDB-lite"/>
    </source>
</evidence>
<evidence type="ECO:0000256" key="4">
    <source>
        <dbReference type="SAM" id="Coils"/>
    </source>
</evidence>
<accession>A0ABD1FVR7</accession>
<comment type="subcellular location">
    <subcellularLocation>
        <location evidence="1">Nucleus</location>
    </subcellularLocation>
</comment>
<dbReference type="Pfam" id="PF08573">
    <property type="entry name" value="SAE2"/>
    <property type="match status" value="1"/>
</dbReference>